<dbReference type="eggNOG" id="COG0463">
    <property type="taxonomic scope" value="Bacteria"/>
</dbReference>
<dbReference type="Proteomes" id="UP000003781">
    <property type="component" value="Unassembled WGS sequence"/>
</dbReference>
<dbReference type="Gene3D" id="3.40.50.2000">
    <property type="entry name" value="Glycogen Phosphorylase B"/>
    <property type="match status" value="1"/>
</dbReference>
<feature type="domain" description="Glycosyl transferase family 1" evidence="1">
    <location>
        <begin position="206"/>
        <end position="360"/>
    </location>
</feature>
<evidence type="ECO:0000259" key="1">
    <source>
        <dbReference type="Pfam" id="PF00534"/>
    </source>
</evidence>
<dbReference type="OrthoDB" id="396512at2"/>
<accession>A3IQN0</accession>
<sequence>MKVLIADFDLFSKVGGGQTFYRSIIKKNPQIQFYYIAQKEPLNTPRPKNATAIPYTEQFLITDFKNFFEVTPPKWVERAFVLASNIAVSAQNQQFDIIDVPDYEQWGIFLRPALKQYGIKFNRIALSMHGKISKTLRLDWFDWGKANIPLDLQEKMQYETADIRYGISKSYLDEWREEIEALDSHYYNPLHFFDLPRPTQCLPSNQPATLNFIGRTEKRKGPDIFIDLAWWLPENSYSKAQIIGPHSYNYDNTKSSQAYLQEMIQHRQSNLTMCPPMKREELTELFASKSLTFLPSRYDTLNLVALESLFSGCPTAIGNGAGVCRFLEENFPNVPFITIDIDDIYASLPNIQKLLDNYEDYREELVNQLSKANLEVTDPKLEDIYNNSSVAHTETQEELAQWYTQLISYWESCQVGFSISKIPGVKAAKTQVKKQLKPTYKQLKNTLGQAKAQLKKPLEEAKNAQTIKSFQLFEQYKNTFKASELNQKDLGAKVKQFWKLASAFGEEEQGLRDKLKNGYRIDRVRAWREIARLEELRGNELVAATYKLRGLRLLDGDRFGDLPYVLRVLQEKGFTREVEVIDAMYGKTGQREEKCYDFIEKARQDNLHNQEWDYEIFDDRRDRSDYRVSIIVSLYNAAEKLPLFLKTLQHQTLMHSGDGEIILVDSGSPGDEYEVFKQLAPQLNLPILYVRSKARETIQTAWNRGISLAKSPYLSFLGVDETILPDALETLANELDKNLDIDWVIGHSVVTNVDKKGNWVNDIMPYNRTPYKQDLVYLETCYLSWVGALYRRSIHDRFGYYDGTFRGAGDTEFKSRLLPHIKSKVIDRTLGVFWNYPDERTTQSPAAEIEDMRAWYVHRTLAGVRYAFAHRTPEELEQLIYLSLAYRKSYCGHTSSDLEYAYNLSLYLKEVNPQSKALQYFKGIETLLQAYRSLDWMPKLSRFSPLEKVLQTRNIAQQIQQEHLTTWDEQKSLGLKPDYRIFNDNRHEQHAFLWLTKVETTES</sequence>
<dbReference type="SUPFAM" id="SSF53756">
    <property type="entry name" value="UDP-Glycosyltransferase/glycogen phosphorylase"/>
    <property type="match status" value="1"/>
</dbReference>
<dbReference type="PANTHER" id="PTHR22916:SF3">
    <property type="entry name" value="UDP-GLCNAC:BETAGAL BETA-1,3-N-ACETYLGLUCOSAMINYLTRANSFERASE-LIKE PROTEIN 1"/>
    <property type="match status" value="1"/>
</dbReference>
<dbReference type="EMBL" id="AAXW01000015">
    <property type="protein sequence ID" value="EAZ91305.1"/>
    <property type="molecule type" value="Genomic_DNA"/>
</dbReference>
<dbReference type="AlphaFoldDB" id="A3IQN0"/>
<dbReference type="RefSeq" id="WP_008275696.1">
    <property type="nucleotide sequence ID" value="NZ_AAXW01000015.1"/>
</dbReference>
<dbReference type="Gene3D" id="3.90.550.10">
    <property type="entry name" value="Spore Coat Polysaccharide Biosynthesis Protein SpsA, Chain A"/>
    <property type="match status" value="1"/>
</dbReference>
<comment type="caution">
    <text evidence="3">The sequence shown here is derived from an EMBL/GenBank/DDBJ whole genome shotgun (WGS) entry which is preliminary data.</text>
</comment>
<protein>
    <recommendedName>
        <fullName evidence="5">Glycosyltransferase 2-like domain-containing protein</fullName>
    </recommendedName>
</protein>
<dbReference type="SUPFAM" id="SSF53448">
    <property type="entry name" value="Nucleotide-diphospho-sugar transferases"/>
    <property type="match status" value="1"/>
</dbReference>
<evidence type="ECO:0008006" key="5">
    <source>
        <dbReference type="Google" id="ProtNLM"/>
    </source>
</evidence>
<evidence type="ECO:0000313" key="3">
    <source>
        <dbReference type="EMBL" id="EAZ91305.1"/>
    </source>
</evidence>
<keyword evidence="4" id="KW-1185">Reference proteome</keyword>
<dbReference type="PANTHER" id="PTHR22916">
    <property type="entry name" value="GLYCOSYLTRANSFERASE"/>
    <property type="match status" value="1"/>
</dbReference>
<dbReference type="InterPro" id="IPR029044">
    <property type="entry name" value="Nucleotide-diphossugar_trans"/>
</dbReference>
<dbReference type="Pfam" id="PF00534">
    <property type="entry name" value="Glycos_transf_1"/>
    <property type="match status" value="1"/>
</dbReference>
<feature type="domain" description="Glycosyltransferase 2-like" evidence="2">
    <location>
        <begin position="629"/>
        <end position="797"/>
    </location>
</feature>
<dbReference type="eggNOG" id="COG0438">
    <property type="taxonomic scope" value="Bacteria"/>
</dbReference>
<reference evidence="3 4" key="1">
    <citation type="submission" date="2007-03" db="EMBL/GenBank/DDBJ databases">
        <authorList>
            <person name="Stal L."/>
            <person name="Ferriera S."/>
            <person name="Johnson J."/>
            <person name="Kravitz S."/>
            <person name="Beeson K."/>
            <person name="Sutton G."/>
            <person name="Rogers Y.-H."/>
            <person name="Friedman R."/>
            <person name="Frazier M."/>
            <person name="Venter J.C."/>
        </authorList>
    </citation>
    <scope>NUCLEOTIDE SEQUENCE [LARGE SCALE GENOMIC DNA]</scope>
    <source>
        <strain evidence="3 4">CCY0110</strain>
    </source>
</reference>
<organism evidence="3 4">
    <name type="scientific">Crocosphaera chwakensis CCY0110</name>
    <dbReference type="NCBI Taxonomy" id="391612"/>
    <lineage>
        <taxon>Bacteria</taxon>
        <taxon>Bacillati</taxon>
        <taxon>Cyanobacteriota</taxon>
        <taxon>Cyanophyceae</taxon>
        <taxon>Oscillatoriophycideae</taxon>
        <taxon>Chroococcales</taxon>
        <taxon>Aphanothecaceae</taxon>
        <taxon>Crocosphaera</taxon>
        <taxon>Crocosphaera chwakensis</taxon>
    </lineage>
</organism>
<gene>
    <name evidence="3" type="ORF">CY0110_11797</name>
</gene>
<dbReference type="GO" id="GO:0016758">
    <property type="term" value="F:hexosyltransferase activity"/>
    <property type="evidence" value="ECO:0007669"/>
    <property type="project" value="UniProtKB-ARBA"/>
</dbReference>
<dbReference type="Pfam" id="PF00535">
    <property type="entry name" value="Glycos_transf_2"/>
    <property type="match status" value="1"/>
</dbReference>
<evidence type="ECO:0000259" key="2">
    <source>
        <dbReference type="Pfam" id="PF00535"/>
    </source>
</evidence>
<evidence type="ECO:0000313" key="4">
    <source>
        <dbReference type="Proteomes" id="UP000003781"/>
    </source>
</evidence>
<name>A3IQN0_9CHRO</name>
<dbReference type="InterPro" id="IPR001296">
    <property type="entry name" value="Glyco_trans_1"/>
</dbReference>
<dbReference type="InterPro" id="IPR001173">
    <property type="entry name" value="Glyco_trans_2-like"/>
</dbReference>
<proteinExistence type="predicted"/>